<organism evidence="3 4">
    <name type="scientific">Nepenthes gracilis</name>
    <name type="common">Slender pitcher plant</name>
    <dbReference type="NCBI Taxonomy" id="150966"/>
    <lineage>
        <taxon>Eukaryota</taxon>
        <taxon>Viridiplantae</taxon>
        <taxon>Streptophyta</taxon>
        <taxon>Embryophyta</taxon>
        <taxon>Tracheophyta</taxon>
        <taxon>Spermatophyta</taxon>
        <taxon>Magnoliopsida</taxon>
        <taxon>eudicotyledons</taxon>
        <taxon>Gunneridae</taxon>
        <taxon>Pentapetalae</taxon>
        <taxon>Caryophyllales</taxon>
        <taxon>Nepenthaceae</taxon>
        <taxon>Nepenthes</taxon>
    </lineage>
</organism>
<dbReference type="EMBL" id="BSYO01000023">
    <property type="protein sequence ID" value="GMH21275.1"/>
    <property type="molecule type" value="Genomic_DNA"/>
</dbReference>
<accession>A0AAD3T0P3</accession>
<keyword evidence="1" id="KW-0472">Membrane</keyword>
<proteinExistence type="predicted"/>
<dbReference type="Proteomes" id="UP001279734">
    <property type="component" value="Unassembled WGS sequence"/>
</dbReference>
<feature type="transmembrane region" description="Helical" evidence="1">
    <location>
        <begin position="49"/>
        <end position="68"/>
    </location>
</feature>
<evidence type="ECO:0000313" key="3">
    <source>
        <dbReference type="EMBL" id="GMH21275.1"/>
    </source>
</evidence>
<dbReference type="AlphaFoldDB" id="A0AAD3T0P3"/>
<keyword evidence="4" id="KW-1185">Reference proteome</keyword>
<reference evidence="3" key="1">
    <citation type="submission" date="2023-05" db="EMBL/GenBank/DDBJ databases">
        <title>Nepenthes gracilis genome sequencing.</title>
        <authorList>
            <person name="Fukushima K."/>
        </authorList>
    </citation>
    <scope>NUCLEOTIDE SEQUENCE</scope>
    <source>
        <strain evidence="3">SING2019-196</strain>
    </source>
</reference>
<keyword evidence="1" id="KW-1133">Transmembrane helix</keyword>
<evidence type="ECO:0000256" key="1">
    <source>
        <dbReference type="SAM" id="Phobius"/>
    </source>
</evidence>
<comment type="caution">
    <text evidence="3">The sequence shown here is derived from an EMBL/GenBank/DDBJ whole genome shotgun (WGS) entry which is preliminary data.</text>
</comment>
<keyword evidence="2" id="KW-0732">Signal</keyword>
<keyword evidence="1" id="KW-0812">Transmembrane</keyword>
<feature type="signal peptide" evidence="2">
    <location>
        <begin position="1"/>
        <end position="17"/>
    </location>
</feature>
<evidence type="ECO:0000313" key="4">
    <source>
        <dbReference type="Proteomes" id="UP001279734"/>
    </source>
</evidence>
<protein>
    <submittedName>
        <fullName evidence="3">Uncharacterized protein</fullName>
    </submittedName>
</protein>
<name>A0AAD3T0P3_NEPGR</name>
<sequence>MVLMLMQAVLDVFPALGQVSEFDAHSVTTSGVGGSAACEVAELLASGNFILNVVVVGITISVGCNVYVH</sequence>
<gene>
    <name evidence="3" type="ORF">Nepgr_023117</name>
</gene>
<evidence type="ECO:0000256" key="2">
    <source>
        <dbReference type="SAM" id="SignalP"/>
    </source>
</evidence>
<feature type="chain" id="PRO_5042001929" evidence="2">
    <location>
        <begin position="18"/>
        <end position="69"/>
    </location>
</feature>